<dbReference type="RefSeq" id="XP_005778725.1">
    <property type="nucleotide sequence ID" value="XM_005778668.1"/>
</dbReference>
<reference evidence="2" key="2">
    <citation type="submission" date="2024-10" db="UniProtKB">
        <authorList>
            <consortium name="EnsemblProtists"/>
        </authorList>
    </citation>
    <scope>IDENTIFICATION</scope>
</reference>
<protein>
    <recommendedName>
        <fullName evidence="4">Alpha-ketoglutarate-dependent dioxygenase AlkB-like domain-containing protein</fullName>
    </recommendedName>
</protein>
<feature type="region of interest" description="Disordered" evidence="1">
    <location>
        <begin position="225"/>
        <end position="261"/>
    </location>
</feature>
<dbReference type="PANTHER" id="PTHR31447:SF23">
    <property type="entry name" value="2-OXOGLUTARATE AND FE(II)-DEPENDENT OXYGENASE SUPERFAMILY PROTEIN"/>
    <property type="match status" value="1"/>
</dbReference>
<dbReference type="Proteomes" id="UP000013827">
    <property type="component" value="Unassembled WGS sequence"/>
</dbReference>
<evidence type="ECO:0008006" key="4">
    <source>
        <dbReference type="Google" id="ProtNLM"/>
    </source>
</evidence>
<dbReference type="PaxDb" id="2903-EOD26296"/>
<name>A0A0D3JS11_EMIH1</name>
<dbReference type="EnsemblProtists" id="EOD26296">
    <property type="protein sequence ID" value="EOD26296"/>
    <property type="gene ID" value="EMIHUDRAFT_115083"/>
</dbReference>
<dbReference type="InterPro" id="IPR044842">
    <property type="entry name" value="ALKBH9B/ALKBH10B-like"/>
</dbReference>
<dbReference type="PANTHER" id="PTHR31447">
    <property type="entry name" value="HYDROXYPROLINE-RICH GLYCOPROTEIN FAMILY PROTEIN-RELATED"/>
    <property type="match status" value="1"/>
</dbReference>
<dbReference type="HOGENOM" id="CLU_1067242_0_0_1"/>
<dbReference type="eggNOG" id="KOG4176">
    <property type="taxonomic scope" value="Eukaryota"/>
</dbReference>
<dbReference type="SUPFAM" id="SSF51197">
    <property type="entry name" value="Clavaminate synthase-like"/>
    <property type="match status" value="1"/>
</dbReference>
<dbReference type="GO" id="GO:0032451">
    <property type="term" value="F:demethylase activity"/>
    <property type="evidence" value="ECO:0007669"/>
    <property type="project" value="InterPro"/>
</dbReference>
<evidence type="ECO:0000313" key="3">
    <source>
        <dbReference type="Proteomes" id="UP000013827"/>
    </source>
</evidence>
<reference evidence="3" key="1">
    <citation type="journal article" date="2013" name="Nature">
        <title>Pan genome of the phytoplankton Emiliania underpins its global distribution.</title>
        <authorList>
            <person name="Read B.A."/>
            <person name="Kegel J."/>
            <person name="Klute M.J."/>
            <person name="Kuo A."/>
            <person name="Lefebvre S.C."/>
            <person name="Maumus F."/>
            <person name="Mayer C."/>
            <person name="Miller J."/>
            <person name="Monier A."/>
            <person name="Salamov A."/>
            <person name="Young J."/>
            <person name="Aguilar M."/>
            <person name="Claverie J.M."/>
            <person name="Frickenhaus S."/>
            <person name="Gonzalez K."/>
            <person name="Herman E.K."/>
            <person name="Lin Y.C."/>
            <person name="Napier J."/>
            <person name="Ogata H."/>
            <person name="Sarno A.F."/>
            <person name="Shmutz J."/>
            <person name="Schroeder D."/>
            <person name="de Vargas C."/>
            <person name="Verret F."/>
            <person name="von Dassow P."/>
            <person name="Valentin K."/>
            <person name="Van de Peer Y."/>
            <person name="Wheeler G."/>
            <person name="Dacks J.B."/>
            <person name="Delwiche C.F."/>
            <person name="Dyhrman S.T."/>
            <person name="Glockner G."/>
            <person name="John U."/>
            <person name="Richards T."/>
            <person name="Worden A.Z."/>
            <person name="Zhang X."/>
            <person name="Grigoriev I.V."/>
            <person name="Allen A.E."/>
            <person name="Bidle K."/>
            <person name="Borodovsky M."/>
            <person name="Bowler C."/>
            <person name="Brownlee C."/>
            <person name="Cock J.M."/>
            <person name="Elias M."/>
            <person name="Gladyshev V.N."/>
            <person name="Groth M."/>
            <person name="Guda C."/>
            <person name="Hadaegh A."/>
            <person name="Iglesias-Rodriguez M.D."/>
            <person name="Jenkins J."/>
            <person name="Jones B.M."/>
            <person name="Lawson T."/>
            <person name="Leese F."/>
            <person name="Lindquist E."/>
            <person name="Lobanov A."/>
            <person name="Lomsadze A."/>
            <person name="Malik S.B."/>
            <person name="Marsh M.E."/>
            <person name="Mackinder L."/>
            <person name="Mock T."/>
            <person name="Mueller-Roeber B."/>
            <person name="Pagarete A."/>
            <person name="Parker M."/>
            <person name="Probert I."/>
            <person name="Quesneville H."/>
            <person name="Raines C."/>
            <person name="Rensing S.A."/>
            <person name="Riano-Pachon D.M."/>
            <person name="Richier S."/>
            <person name="Rokitta S."/>
            <person name="Shiraiwa Y."/>
            <person name="Soanes D.M."/>
            <person name="van der Giezen M."/>
            <person name="Wahlund T.M."/>
            <person name="Williams B."/>
            <person name="Wilson W."/>
            <person name="Wolfe G."/>
            <person name="Wurch L.L."/>
        </authorList>
    </citation>
    <scope>NUCLEOTIDE SEQUENCE</scope>
</reference>
<dbReference type="GO" id="GO:0006402">
    <property type="term" value="P:mRNA catabolic process"/>
    <property type="evidence" value="ECO:0007669"/>
    <property type="project" value="InterPro"/>
</dbReference>
<dbReference type="AlphaFoldDB" id="A0A0D3JS11"/>
<dbReference type="GO" id="GO:0003729">
    <property type="term" value="F:mRNA binding"/>
    <property type="evidence" value="ECO:0007669"/>
    <property type="project" value="InterPro"/>
</dbReference>
<dbReference type="GeneID" id="17271842"/>
<organism evidence="2 3">
    <name type="scientific">Emiliania huxleyi (strain CCMP1516)</name>
    <dbReference type="NCBI Taxonomy" id="280463"/>
    <lineage>
        <taxon>Eukaryota</taxon>
        <taxon>Haptista</taxon>
        <taxon>Haptophyta</taxon>
        <taxon>Prymnesiophyceae</taxon>
        <taxon>Isochrysidales</taxon>
        <taxon>Noelaerhabdaceae</taxon>
        <taxon>Emiliania</taxon>
    </lineage>
</organism>
<dbReference type="Gene3D" id="2.60.120.590">
    <property type="entry name" value="Alpha-ketoglutarate-dependent dioxygenase AlkB-like"/>
    <property type="match status" value="1"/>
</dbReference>
<sequence>MAGDSLAGDLGEVPPKDVAVIAKAASEEATKWLKRNNVEAGAGTLAYAGTLLKLFRDLLDAPAQAALVEFAESALARGRAGLLAGKSYQRPPAEWAARGQGRETVHFGCLVKCNKLLGAPVEPLPPILEDLFSALEAAGVFGAAQRPDSVCVNVYEEGAWLPPHVDSDAFARPFCTVSLLSDHCVGFGTRVPPQEGGEPVYTEACRLELASGSAALERMARRRAAKALRRGRRQEGEGAEGGAEGGEGEEGDDAAETLRDG</sequence>
<accession>A0A0D3JS11</accession>
<evidence type="ECO:0000256" key="1">
    <source>
        <dbReference type="SAM" id="MobiDB-lite"/>
    </source>
</evidence>
<feature type="compositionally biased region" description="Acidic residues" evidence="1">
    <location>
        <begin position="246"/>
        <end position="255"/>
    </location>
</feature>
<dbReference type="InterPro" id="IPR037151">
    <property type="entry name" value="AlkB-like_sf"/>
</dbReference>
<dbReference type="OMA" id="NACTINV"/>
<proteinExistence type="predicted"/>
<dbReference type="KEGG" id="ehx:EMIHUDRAFT_115083"/>
<keyword evidence="3" id="KW-1185">Reference proteome</keyword>
<evidence type="ECO:0000313" key="2">
    <source>
        <dbReference type="EnsemblProtists" id="EOD26296"/>
    </source>
</evidence>